<dbReference type="CDD" id="cd03401">
    <property type="entry name" value="SPFH_prohibitin"/>
    <property type="match status" value="1"/>
</dbReference>
<feature type="domain" description="Band 7" evidence="2">
    <location>
        <begin position="23"/>
        <end position="185"/>
    </location>
</feature>
<name>A0A6S6SEH7_9BACT</name>
<protein>
    <recommendedName>
        <fullName evidence="2">Band 7 domain-containing protein</fullName>
    </recommendedName>
</protein>
<organism evidence="3">
    <name type="scientific">uncultured Sulfurovum sp</name>
    <dbReference type="NCBI Taxonomy" id="269237"/>
    <lineage>
        <taxon>Bacteria</taxon>
        <taxon>Pseudomonadati</taxon>
        <taxon>Campylobacterota</taxon>
        <taxon>Epsilonproteobacteria</taxon>
        <taxon>Campylobacterales</taxon>
        <taxon>Sulfurovaceae</taxon>
        <taxon>Sulfurovum</taxon>
        <taxon>environmental samples</taxon>
    </lineage>
</organism>
<evidence type="ECO:0000259" key="2">
    <source>
        <dbReference type="SMART" id="SM00244"/>
    </source>
</evidence>
<sequence>MRWTYPLLLLLLIILIFLILWKNIVITIQAGEGGVLFKRWSGTVVDRVYEEGLYTIFPWDTLTPYNLRVQQQKHSFDVLSKQGLTIHLKISVRFRPDREMLGVLHKNIGPNYLESVVIPEIESVIRRYFGQFNDDELYTSKKAILEKILNDSTKQLSDKFIILDDLIIRKMEFPQTIQESIQNKITQYHKYKAYEYKVEREKLEAKRKVIEAKGINEYKNIISKNITQEYLQWAGIQATLKLSESNNAKVVVIGSPKNGLPLILNSDTPINTTPDSQQKKPQ</sequence>
<dbReference type="SMART" id="SM00244">
    <property type="entry name" value="PHB"/>
    <property type="match status" value="1"/>
</dbReference>
<dbReference type="PANTHER" id="PTHR23222">
    <property type="entry name" value="PROHIBITIN"/>
    <property type="match status" value="1"/>
</dbReference>
<dbReference type="PRINTS" id="PR00679">
    <property type="entry name" value="PROHIBITIN"/>
</dbReference>
<dbReference type="Pfam" id="PF01145">
    <property type="entry name" value="Band_7"/>
    <property type="match status" value="1"/>
</dbReference>
<proteinExistence type="predicted"/>
<accession>A0A6S6SEH7</accession>
<comment type="subcellular location">
    <subcellularLocation>
        <location evidence="1">Membrane</location>
        <topology evidence="1">Single-pass membrane protein</topology>
    </subcellularLocation>
</comment>
<evidence type="ECO:0000313" key="3">
    <source>
        <dbReference type="EMBL" id="CAA6801228.1"/>
    </source>
</evidence>
<dbReference type="InterPro" id="IPR000163">
    <property type="entry name" value="Prohibitin"/>
</dbReference>
<dbReference type="Gene3D" id="3.30.479.30">
    <property type="entry name" value="Band 7 domain"/>
    <property type="match status" value="1"/>
</dbReference>
<dbReference type="AlphaFoldDB" id="A0A6S6SEH7"/>
<dbReference type="InterPro" id="IPR001107">
    <property type="entry name" value="Band_7"/>
</dbReference>
<reference evidence="3" key="1">
    <citation type="submission" date="2020-01" db="EMBL/GenBank/DDBJ databases">
        <authorList>
            <person name="Meier V. D."/>
            <person name="Meier V D."/>
        </authorList>
    </citation>
    <scope>NUCLEOTIDE SEQUENCE</scope>
    <source>
        <strain evidence="3">HLG_WM_MAG_05</strain>
    </source>
</reference>
<dbReference type="InterPro" id="IPR036013">
    <property type="entry name" value="Band_7/SPFH_dom_sf"/>
</dbReference>
<gene>
    <name evidence="3" type="ORF">HELGO_WM10241</name>
</gene>
<dbReference type="EMBL" id="CACVAU010000003">
    <property type="protein sequence ID" value="CAA6801228.1"/>
    <property type="molecule type" value="Genomic_DNA"/>
</dbReference>
<dbReference type="SUPFAM" id="SSF117892">
    <property type="entry name" value="Band 7/SPFH domain"/>
    <property type="match status" value="1"/>
</dbReference>
<dbReference type="PANTHER" id="PTHR23222:SF0">
    <property type="entry name" value="PROHIBITIN 1"/>
    <property type="match status" value="1"/>
</dbReference>
<evidence type="ECO:0000256" key="1">
    <source>
        <dbReference type="ARBA" id="ARBA00004167"/>
    </source>
</evidence>
<dbReference type="GO" id="GO:0016020">
    <property type="term" value="C:membrane"/>
    <property type="evidence" value="ECO:0007669"/>
    <property type="project" value="UniProtKB-SubCell"/>
</dbReference>